<dbReference type="PANTHER" id="PTHR36073">
    <property type="match status" value="1"/>
</dbReference>
<dbReference type="AlphaFoldDB" id="A0A6A4QH52"/>
<sequence>MALISELSANLILLATRPFSLLKLAYLIVMRTALIVTYAWTELITATIIFNLNIILGTITWTFGLISLPAKVVNAFQRERQLEQKLHEMQNKLESLIWDQKELQERFQMVVKEHKMMELLVIELEEEHDMAIAKIEKLETKLQDQINENLQLKEIQGKAYWSSKDQNDTDSEQNIHGSSYNNPVMQCKPSYNRNGISLQDLLMHKDILEIDNKTRNELLKLLKTGNKSGSVTQVKPEMMSKDVVEMRGVLDQRRDIAFSQSLFSAIMSLIVGVTIWEAEDPCMPLVVALFAVVGMSLKSVVQFFSTIKNKPASDAVALLSFNWFILGTLTYPSLPRVAHMLAPILLRAIDQTTSRFGLPP</sequence>
<keyword evidence="3" id="KW-0472">Membrane</keyword>
<dbReference type="OrthoDB" id="1937632at2759"/>
<evidence type="ECO:0000256" key="3">
    <source>
        <dbReference type="SAM" id="Phobius"/>
    </source>
</evidence>
<accession>A0A6A4QH52</accession>
<protein>
    <submittedName>
        <fullName evidence="4">Uncharacterized protein</fullName>
    </submittedName>
</protein>
<organism evidence="4 5">
    <name type="scientific">Lupinus albus</name>
    <name type="common">White lupine</name>
    <name type="synonym">Lupinus termis</name>
    <dbReference type="NCBI Taxonomy" id="3870"/>
    <lineage>
        <taxon>Eukaryota</taxon>
        <taxon>Viridiplantae</taxon>
        <taxon>Streptophyta</taxon>
        <taxon>Embryophyta</taxon>
        <taxon>Tracheophyta</taxon>
        <taxon>Spermatophyta</taxon>
        <taxon>Magnoliopsida</taxon>
        <taxon>eudicotyledons</taxon>
        <taxon>Gunneridae</taxon>
        <taxon>Pentapetalae</taxon>
        <taxon>rosids</taxon>
        <taxon>fabids</taxon>
        <taxon>Fabales</taxon>
        <taxon>Fabaceae</taxon>
        <taxon>Papilionoideae</taxon>
        <taxon>50 kb inversion clade</taxon>
        <taxon>genistoids sensu lato</taxon>
        <taxon>core genistoids</taxon>
        <taxon>Genisteae</taxon>
        <taxon>Lupinus</taxon>
    </lineage>
</organism>
<feature type="region of interest" description="Disordered" evidence="2">
    <location>
        <begin position="163"/>
        <end position="183"/>
    </location>
</feature>
<feature type="coiled-coil region" evidence="1">
    <location>
        <begin position="72"/>
        <end position="155"/>
    </location>
</feature>
<keyword evidence="3" id="KW-1133">Transmembrane helix</keyword>
<evidence type="ECO:0000313" key="4">
    <source>
        <dbReference type="EMBL" id="KAE9613221.1"/>
    </source>
</evidence>
<evidence type="ECO:0000256" key="1">
    <source>
        <dbReference type="SAM" id="Coils"/>
    </source>
</evidence>
<name>A0A6A4QH52_LUPAL</name>
<dbReference type="PANTHER" id="PTHR36073:SF1">
    <property type="entry name" value="OS01G0962100 PROTEIN"/>
    <property type="match status" value="1"/>
</dbReference>
<feature type="compositionally biased region" description="Polar residues" evidence="2">
    <location>
        <begin position="172"/>
        <end position="183"/>
    </location>
</feature>
<proteinExistence type="predicted"/>
<dbReference type="Proteomes" id="UP000447434">
    <property type="component" value="Chromosome 5"/>
</dbReference>
<keyword evidence="1" id="KW-0175">Coiled coil</keyword>
<feature type="transmembrane region" description="Helical" evidence="3">
    <location>
        <begin position="46"/>
        <end position="68"/>
    </location>
</feature>
<feature type="transmembrane region" description="Helical" evidence="3">
    <location>
        <begin position="316"/>
        <end position="334"/>
    </location>
</feature>
<feature type="transmembrane region" description="Helical" evidence="3">
    <location>
        <begin position="256"/>
        <end position="276"/>
    </location>
</feature>
<reference evidence="5" key="1">
    <citation type="journal article" date="2020" name="Nat. Commun.">
        <title>Genome sequence of the cluster root forming white lupin.</title>
        <authorList>
            <person name="Hufnagel B."/>
            <person name="Marques A."/>
            <person name="Soriano A."/>
            <person name="Marques L."/>
            <person name="Divol F."/>
            <person name="Doumas P."/>
            <person name="Sallet E."/>
            <person name="Mancinotti D."/>
            <person name="Carrere S."/>
            <person name="Marande W."/>
            <person name="Arribat S."/>
            <person name="Keller J."/>
            <person name="Huneau C."/>
            <person name="Blein T."/>
            <person name="Aime D."/>
            <person name="Laguerre M."/>
            <person name="Taylor J."/>
            <person name="Schubert V."/>
            <person name="Nelson M."/>
            <person name="Geu-Flores F."/>
            <person name="Crespi M."/>
            <person name="Gallardo-Guerrero K."/>
            <person name="Delaux P.-M."/>
            <person name="Salse J."/>
            <person name="Berges H."/>
            <person name="Guyot R."/>
            <person name="Gouzy J."/>
            <person name="Peret B."/>
        </authorList>
    </citation>
    <scope>NUCLEOTIDE SEQUENCE [LARGE SCALE GENOMIC DNA]</scope>
    <source>
        <strain evidence="5">cv. Amiga</strain>
    </source>
</reference>
<feature type="transmembrane region" description="Helical" evidence="3">
    <location>
        <begin position="282"/>
        <end position="304"/>
    </location>
</feature>
<dbReference type="EMBL" id="WOCE01000005">
    <property type="protein sequence ID" value="KAE9613221.1"/>
    <property type="molecule type" value="Genomic_DNA"/>
</dbReference>
<keyword evidence="5" id="KW-1185">Reference proteome</keyword>
<keyword evidence="3" id="KW-0812">Transmembrane</keyword>
<gene>
    <name evidence="4" type="ORF">Lalb_Chr05g0215221</name>
</gene>
<comment type="caution">
    <text evidence="4">The sequence shown here is derived from an EMBL/GenBank/DDBJ whole genome shotgun (WGS) entry which is preliminary data.</text>
</comment>
<evidence type="ECO:0000256" key="2">
    <source>
        <dbReference type="SAM" id="MobiDB-lite"/>
    </source>
</evidence>
<evidence type="ECO:0000313" key="5">
    <source>
        <dbReference type="Proteomes" id="UP000447434"/>
    </source>
</evidence>